<accession>A0A937CTE8</accession>
<evidence type="ECO:0000313" key="2">
    <source>
        <dbReference type="Proteomes" id="UP000599109"/>
    </source>
</evidence>
<dbReference type="AlphaFoldDB" id="A0A937CTE8"/>
<dbReference type="EMBL" id="JAEQNE010000002">
    <property type="protein sequence ID" value="MBL0391534.1"/>
    <property type="molecule type" value="Genomic_DNA"/>
</dbReference>
<sequence>MDLHDPLSIAADAADPATEPYSPLEQRALLQACRAVLRPMARLAVGRGLPFGEVAELLKQCFVEEARAAHPGVAPHRAVSRISTTTGLNRREVTRLMQRSSGEATARSSPATQAFTRWLSDPAFLGPDGAPVPLSPQGPAPSFETLAHSITRDVHPRTLLEELTRLGLAQLDDADGRVHLLNTAFVPREDLDRMLAFLGANVGDHLAAAVANVLSDGSRHFEQALFADELSDDSLDAARGLISDTWQQLLHGLAPALQALIDADKAAARPAGQRLRIGLFAYTDAMTRPPTTALPITPHIKEH</sequence>
<proteinExistence type="predicted"/>
<dbReference type="InterPro" id="IPR045445">
    <property type="entry name" value="DUF6502"/>
</dbReference>
<gene>
    <name evidence="1" type="ORF">JJ685_10340</name>
</gene>
<evidence type="ECO:0000313" key="1">
    <source>
        <dbReference type="EMBL" id="MBL0391534.1"/>
    </source>
</evidence>
<name>A0A937CTE8_9BURK</name>
<comment type="caution">
    <text evidence="1">The sequence shown here is derived from an EMBL/GenBank/DDBJ whole genome shotgun (WGS) entry which is preliminary data.</text>
</comment>
<reference evidence="1 2" key="1">
    <citation type="journal article" date="2017" name="Int. J. Syst. Evol. Microbiol.">
        <title>Ramlibacter monticola sp. nov., isolated from forest soil.</title>
        <authorList>
            <person name="Chaudhary D.K."/>
            <person name="Kim J."/>
        </authorList>
    </citation>
    <scope>NUCLEOTIDE SEQUENCE [LARGE SCALE GENOMIC DNA]</scope>
    <source>
        <strain evidence="1 2">KACC 19175</strain>
    </source>
</reference>
<protein>
    <submittedName>
        <fullName evidence="1">Uncharacterized protein</fullName>
    </submittedName>
</protein>
<dbReference type="Pfam" id="PF20112">
    <property type="entry name" value="DUF6502"/>
    <property type="match status" value="1"/>
</dbReference>
<dbReference type="Proteomes" id="UP000599109">
    <property type="component" value="Unassembled WGS sequence"/>
</dbReference>
<keyword evidence="2" id="KW-1185">Reference proteome</keyword>
<organism evidence="1 2">
    <name type="scientific">Ramlibacter monticola</name>
    <dbReference type="NCBI Taxonomy" id="1926872"/>
    <lineage>
        <taxon>Bacteria</taxon>
        <taxon>Pseudomonadati</taxon>
        <taxon>Pseudomonadota</taxon>
        <taxon>Betaproteobacteria</taxon>
        <taxon>Burkholderiales</taxon>
        <taxon>Comamonadaceae</taxon>
        <taxon>Ramlibacter</taxon>
    </lineage>
</organism>